<evidence type="ECO:0000256" key="4">
    <source>
        <dbReference type="ARBA" id="ARBA00022787"/>
    </source>
</evidence>
<keyword evidence="2 7" id="KW-0963">Cytoplasm</keyword>
<gene>
    <name evidence="9 10" type="primary">BID</name>
</gene>
<dbReference type="PANTHER" id="PTHR35447:SF1">
    <property type="entry name" value="BH3-INTERACTING DOMAIN DEATH AGONIST"/>
    <property type="match status" value="1"/>
</dbReference>
<evidence type="ECO:0000313" key="8">
    <source>
        <dbReference type="Proteomes" id="UP000695026"/>
    </source>
</evidence>
<organism evidence="8 9">
    <name type="scientific">Python bivittatus</name>
    <name type="common">Burmese python</name>
    <name type="synonym">Python molurus bivittatus</name>
    <dbReference type="NCBI Taxonomy" id="176946"/>
    <lineage>
        <taxon>Eukaryota</taxon>
        <taxon>Metazoa</taxon>
        <taxon>Chordata</taxon>
        <taxon>Craniata</taxon>
        <taxon>Vertebrata</taxon>
        <taxon>Euteleostomi</taxon>
        <taxon>Lepidosauria</taxon>
        <taxon>Squamata</taxon>
        <taxon>Bifurcata</taxon>
        <taxon>Unidentata</taxon>
        <taxon>Episquamata</taxon>
        <taxon>Toxicofera</taxon>
        <taxon>Serpentes</taxon>
        <taxon>Henophidia</taxon>
        <taxon>Pythonidae</taxon>
        <taxon>Python</taxon>
    </lineage>
</organism>
<dbReference type="CTD" id="637"/>
<reference evidence="9 10" key="1">
    <citation type="submission" date="2025-04" db="UniProtKB">
        <authorList>
            <consortium name="RefSeq"/>
        </authorList>
    </citation>
    <scope>IDENTIFICATION</scope>
    <source>
        <tissue evidence="9 10">Liver</tissue>
    </source>
</reference>
<evidence type="ECO:0000256" key="1">
    <source>
        <dbReference type="ARBA" id="ARBA00015802"/>
    </source>
</evidence>
<evidence type="ECO:0000256" key="3">
    <source>
        <dbReference type="ARBA" id="ARBA00022703"/>
    </source>
</evidence>
<dbReference type="GO" id="GO:2001238">
    <property type="term" value="P:positive regulation of extrinsic apoptotic signaling pathway"/>
    <property type="evidence" value="ECO:0007669"/>
    <property type="project" value="UniProtKB-UniRule"/>
</dbReference>
<dbReference type="InterPro" id="IPR036834">
    <property type="entry name" value="Bcl-2-like_sf"/>
</dbReference>
<evidence type="ECO:0000313" key="10">
    <source>
        <dbReference type="RefSeq" id="XP_025029235.1"/>
    </source>
</evidence>
<comment type="subunit">
    <text evidence="7">Forms heterodimers either with the pro-apoptotic protein BAX or the anti-apoptotic protein BCL2.</text>
</comment>
<dbReference type="OrthoDB" id="9941774at2759"/>
<comment type="domain">
    <text evidence="7">Intact BH3 motif is required by BIK, BID, BAK, BAD and BAX for their pro-apoptotic activity and for their interaction with anti-apoptotic members of the Bcl-2 family.</text>
</comment>
<comment type="subcellular location">
    <subcellularLocation>
        <location evidence="7">Cytoplasm</location>
    </subcellularLocation>
    <subcellularLocation>
        <location evidence="7">Mitochondrion outer membrane</location>
    </subcellularLocation>
</comment>
<sequence length="187" mass="20624">MNQADHYGDTGVVCVVLFSFLESSSDIAFASKLSTLKNQLLAPKQFSSAFDDGELQTDGNSFGHPEDRSLVANEDIFRNIGAQLAVLGDKIAAEIEPSFVNSLAQQFMMENVSSQEVTQHLSQAVQAVMRTMPREMEQEKAMLLAAMVLAKKVANIVPAFLQQVFNTTVNYINHNLHDYVNNLAPEN</sequence>
<dbReference type="GO" id="GO:0008637">
    <property type="term" value="P:apoptotic mitochondrial changes"/>
    <property type="evidence" value="ECO:0007669"/>
    <property type="project" value="UniProtKB-UniRule"/>
</dbReference>
<dbReference type="Pfam" id="PF06393">
    <property type="entry name" value="BID"/>
    <property type="match status" value="1"/>
</dbReference>
<dbReference type="Proteomes" id="UP000695026">
    <property type="component" value="Unplaced"/>
</dbReference>
<keyword evidence="4 7" id="KW-1000">Mitochondrion outer membrane</keyword>
<dbReference type="Gene3D" id="1.10.437.10">
    <property type="entry name" value="Blc2-like"/>
    <property type="match status" value="1"/>
</dbReference>
<dbReference type="GO" id="GO:0090200">
    <property type="term" value="P:positive regulation of release of cytochrome c from mitochondria"/>
    <property type="evidence" value="ECO:0007669"/>
    <property type="project" value="TreeGrafter"/>
</dbReference>
<keyword evidence="3 7" id="KW-0053">Apoptosis</keyword>
<dbReference type="SUPFAM" id="SSF56854">
    <property type="entry name" value="Bcl-2 inhibitors of programmed cell death"/>
    <property type="match status" value="1"/>
</dbReference>
<dbReference type="AlphaFoldDB" id="A0A9F5J8D4"/>
<dbReference type="OMA" id="DMDHSIH"/>
<evidence type="ECO:0000256" key="6">
    <source>
        <dbReference type="ARBA" id="ARBA00023136"/>
    </source>
</evidence>
<name>A0A9F5J8D4_PYTBI</name>
<proteinExistence type="predicted"/>
<dbReference type="RefSeq" id="XP_025029235.1">
    <property type="nucleotide sequence ID" value="XM_025173467.1"/>
</dbReference>
<dbReference type="PIRSF" id="PIRSF038018">
    <property type="entry name" value="BID"/>
    <property type="match status" value="1"/>
</dbReference>
<dbReference type="KEGG" id="pbi:103064959"/>
<keyword evidence="6 7" id="KW-0472">Membrane</keyword>
<dbReference type="InterPro" id="IPR010479">
    <property type="entry name" value="BID"/>
</dbReference>
<dbReference type="RefSeq" id="XP_025029234.1">
    <property type="nucleotide sequence ID" value="XM_025173466.1"/>
</dbReference>
<evidence type="ECO:0000313" key="9">
    <source>
        <dbReference type="RefSeq" id="XP_025029234.1"/>
    </source>
</evidence>
<evidence type="ECO:0000256" key="7">
    <source>
        <dbReference type="PIRNR" id="PIRNR038018"/>
    </source>
</evidence>
<dbReference type="GO" id="GO:2001244">
    <property type="term" value="P:positive regulation of intrinsic apoptotic signaling pathway"/>
    <property type="evidence" value="ECO:0007669"/>
    <property type="project" value="UniProtKB-UniRule"/>
</dbReference>
<keyword evidence="5" id="KW-0496">Mitochondrion</keyword>
<comment type="function">
    <text evidence="7">Induces caspases and apoptosis. Counters the protective effect of BCL2.</text>
</comment>
<dbReference type="GO" id="GO:0005741">
    <property type="term" value="C:mitochondrial outer membrane"/>
    <property type="evidence" value="ECO:0007669"/>
    <property type="project" value="UniProtKB-SubCell"/>
</dbReference>
<protein>
    <recommendedName>
        <fullName evidence="1 7">BH3-interacting domain death agonist</fullName>
    </recommendedName>
</protein>
<keyword evidence="8" id="KW-1185">Reference proteome</keyword>
<dbReference type="GO" id="GO:0005829">
    <property type="term" value="C:cytosol"/>
    <property type="evidence" value="ECO:0007669"/>
    <property type="project" value="UniProtKB-UniRule"/>
</dbReference>
<accession>A0A9F5J8D4</accession>
<dbReference type="GeneID" id="103064959"/>
<evidence type="ECO:0000256" key="5">
    <source>
        <dbReference type="ARBA" id="ARBA00023128"/>
    </source>
</evidence>
<evidence type="ECO:0000256" key="2">
    <source>
        <dbReference type="ARBA" id="ARBA00022490"/>
    </source>
</evidence>
<dbReference type="PANTHER" id="PTHR35447">
    <property type="entry name" value="BH3-INTERACTING DOMAIN DEATH AGONIST"/>
    <property type="match status" value="1"/>
</dbReference>